<dbReference type="PROSITE" id="PS00028">
    <property type="entry name" value="ZINC_FINGER_C2H2_1"/>
    <property type="match status" value="6"/>
</dbReference>
<dbReference type="PANTHER" id="PTHR16515:SF49">
    <property type="entry name" value="GASTRULA ZINC FINGER PROTEIN XLCGF49.1-LIKE-RELATED"/>
    <property type="match status" value="1"/>
</dbReference>
<dbReference type="SMART" id="SM00355">
    <property type="entry name" value="ZnF_C2H2"/>
    <property type="match status" value="6"/>
</dbReference>
<feature type="domain" description="C2H2-type" evidence="12">
    <location>
        <begin position="217"/>
        <end position="245"/>
    </location>
</feature>
<accession>A0AAU9TC08</accession>
<evidence type="ECO:0000256" key="1">
    <source>
        <dbReference type="ARBA" id="ARBA00004123"/>
    </source>
</evidence>
<gene>
    <name evidence="13" type="ORF">EEDITHA_LOCUS299</name>
</gene>
<organism evidence="13 14">
    <name type="scientific">Euphydryas editha</name>
    <name type="common">Edith's checkerspot</name>
    <dbReference type="NCBI Taxonomy" id="104508"/>
    <lineage>
        <taxon>Eukaryota</taxon>
        <taxon>Metazoa</taxon>
        <taxon>Ecdysozoa</taxon>
        <taxon>Arthropoda</taxon>
        <taxon>Hexapoda</taxon>
        <taxon>Insecta</taxon>
        <taxon>Pterygota</taxon>
        <taxon>Neoptera</taxon>
        <taxon>Endopterygota</taxon>
        <taxon>Lepidoptera</taxon>
        <taxon>Glossata</taxon>
        <taxon>Ditrysia</taxon>
        <taxon>Papilionoidea</taxon>
        <taxon>Nymphalidae</taxon>
        <taxon>Nymphalinae</taxon>
        <taxon>Euphydryas</taxon>
    </lineage>
</organism>
<feature type="domain" description="C2H2-type" evidence="12">
    <location>
        <begin position="31"/>
        <end position="59"/>
    </location>
</feature>
<comment type="caution">
    <text evidence="13">The sequence shown here is derived from an EMBL/GenBank/DDBJ whole genome shotgun (WGS) entry which is preliminary data.</text>
</comment>
<dbReference type="GO" id="GO:0008270">
    <property type="term" value="F:zinc ion binding"/>
    <property type="evidence" value="ECO:0007669"/>
    <property type="project" value="UniProtKB-KW"/>
</dbReference>
<dbReference type="InterPro" id="IPR013087">
    <property type="entry name" value="Znf_C2H2_type"/>
</dbReference>
<dbReference type="GO" id="GO:0005634">
    <property type="term" value="C:nucleus"/>
    <property type="evidence" value="ECO:0007669"/>
    <property type="project" value="UniProtKB-SubCell"/>
</dbReference>
<evidence type="ECO:0000256" key="8">
    <source>
        <dbReference type="ARBA" id="ARBA00023125"/>
    </source>
</evidence>
<dbReference type="InterPro" id="IPR036236">
    <property type="entry name" value="Znf_C2H2_sf"/>
</dbReference>
<dbReference type="EMBL" id="CAKOGL010000001">
    <property type="protein sequence ID" value="CAH2083652.1"/>
    <property type="molecule type" value="Genomic_DNA"/>
</dbReference>
<feature type="domain" description="C2H2-type" evidence="12">
    <location>
        <begin position="330"/>
        <end position="357"/>
    </location>
</feature>
<dbReference type="Gene3D" id="3.30.160.60">
    <property type="entry name" value="Classic Zinc Finger"/>
    <property type="match status" value="4"/>
</dbReference>
<feature type="domain" description="C2H2-type" evidence="12">
    <location>
        <begin position="302"/>
        <end position="329"/>
    </location>
</feature>
<dbReference type="PANTHER" id="PTHR16515">
    <property type="entry name" value="PR DOMAIN ZINC FINGER PROTEIN"/>
    <property type="match status" value="1"/>
</dbReference>
<dbReference type="Pfam" id="PF00096">
    <property type="entry name" value="zf-C2H2"/>
    <property type="match status" value="4"/>
</dbReference>
<feature type="domain" description="C2H2-type" evidence="12">
    <location>
        <begin position="246"/>
        <end position="273"/>
    </location>
</feature>
<evidence type="ECO:0000256" key="3">
    <source>
        <dbReference type="ARBA" id="ARBA00022723"/>
    </source>
</evidence>
<dbReference type="GO" id="GO:0042802">
    <property type="term" value="F:identical protein binding"/>
    <property type="evidence" value="ECO:0007669"/>
    <property type="project" value="UniProtKB-ARBA"/>
</dbReference>
<feature type="domain" description="C2H2-type" evidence="12">
    <location>
        <begin position="274"/>
        <end position="301"/>
    </location>
</feature>
<keyword evidence="3" id="KW-0479">Metal-binding</keyword>
<evidence type="ECO:0000256" key="4">
    <source>
        <dbReference type="ARBA" id="ARBA00022737"/>
    </source>
</evidence>
<evidence type="ECO:0000256" key="7">
    <source>
        <dbReference type="ARBA" id="ARBA00023015"/>
    </source>
</evidence>
<evidence type="ECO:0000256" key="11">
    <source>
        <dbReference type="PROSITE-ProRule" id="PRU00042"/>
    </source>
</evidence>
<dbReference type="PROSITE" id="PS50157">
    <property type="entry name" value="ZINC_FINGER_C2H2_2"/>
    <property type="match status" value="6"/>
</dbReference>
<evidence type="ECO:0000256" key="9">
    <source>
        <dbReference type="ARBA" id="ARBA00023163"/>
    </source>
</evidence>
<keyword evidence="9" id="KW-0804">Transcription</keyword>
<comment type="similarity">
    <text evidence="2">Belongs to the krueppel C2H2-type zinc-finger protein family.</text>
</comment>
<keyword evidence="4" id="KW-0677">Repeat</keyword>
<protein>
    <recommendedName>
        <fullName evidence="12">C2H2-type domain-containing protein</fullName>
    </recommendedName>
</protein>
<dbReference type="GO" id="GO:1990837">
    <property type="term" value="F:sequence-specific double-stranded DNA binding"/>
    <property type="evidence" value="ECO:0007669"/>
    <property type="project" value="UniProtKB-ARBA"/>
</dbReference>
<keyword evidence="7" id="KW-0805">Transcription regulation</keyword>
<dbReference type="GO" id="GO:0010468">
    <property type="term" value="P:regulation of gene expression"/>
    <property type="evidence" value="ECO:0007669"/>
    <property type="project" value="TreeGrafter"/>
</dbReference>
<evidence type="ECO:0000256" key="5">
    <source>
        <dbReference type="ARBA" id="ARBA00022771"/>
    </source>
</evidence>
<dbReference type="Proteomes" id="UP001153954">
    <property type="component" value="Unassembled WGS sequence"/>
</dbReference>
<evidence type="ECO:0000256" key="6">
    <source>
        <dbReference type="ARBA" id="ARBA00022833"/>
    </source>
</evidence>
<name>A0AAU9TC08_EUPED</name>
<dbReference type="FunFam" id="3.30.160.60:FF:001049">
    <property type="entry name" value="zinc finger protein 319"/>
    <property type="match status" value="1"/>
</dbReference>
<comment type="subcellular location">
    <subcellularLocation>
        <location evidence="1">Nucleus</location>
    </subcellularLocation>
</comment>
<evidence type="ECO:0000259" key="12">
    <source>
        <dbReference type="PROSITE" id="PS50157"/>
    </source>
</evidence>
<keyword evidence="6" id="KW-0862">Zinc</keyword>
<dbReference type="SUPFAM" id="SSF57667">
    <property type="entry name" value="beta-beta-alpha zinc fingers"/>
    <property type="match status" value="3"/>
</dbReference>
<dbReference type="FunFam" id="3.30.160.60:FF:000508">
    <property type="entry name" value="Myeloid zinc finger 1"/>
    <property type="match status" value="1"/>
</dbReference>
<proteinExistence type="inferred from homology"/>
<dbReference type="InterPro" id="IPR050331">
    <property type="entry name" value="Zinc_finger"/>
</dbReference>
<evidence type="ECO:0000256" key="2">
    <source>
        <dbReference type="ARBA" id="ARBA00006991"/>
    </source>
</evidence>
<evidence type="ECO:0000313" key="13">
    <source>
        <dbReference type="EMBL" id="CAH2083652.1"/>
    </source>
</evidence>
<evidence type="ECO:0000313" key="14">
    <source>
        <dbReference type="Proteomes" id="UP001153954"/>
    </source>
</evidence>
<dbReference type="FunFam" id="3.30.160.60:FF:000093">
    <property type="entry name" value="zinc finger protein 668 isoform X1"/>
    <property type="match status" value="1"/>
</dbReference>
<keyword evidence="14" id="KW-1185">Reference proteome</keyword>
<dbReference type="AlphaFoldDB" id="A0AAU9TC08"/>
<keyword evidence="5 11" id="KW-0863">Zinc-finger</keyword>
<evidence type="ECO:0000256" key="10">
    <source>
        <dbReference type="ARBA" id="ARBA00023242"/>
    </source>
</evidence>
<keyword evidence="8" id="KW-0238">DNA-binding</keyword>
<sequence length="413" mass="47652">MTTRNIREVNVVPIQKIRKERLSDQEDEDTVSCRICSKGFITEIALMNHARVEHINEYMAGQDLCIRKYIRNTQNRKFTEEEKREIDMKTEELISAMKPTDMMSLASNDVSYIIIKADGQQEIKKCVKEKVKVVKEPKPEKVVKTVVRKEKEVKAISGPFECLQPSLHGGAALCHRMFLSCCEYSAHHRDEHTRRRKALRCQVCEKPLSACDPPAPHACQVCGMGFESSKELSDHSQTAHIKLKPFQCSICQKRFTQQGGLLQHMRMHTGDRPFACTFCPKAFTQKSGLDQHLRIHTKVKPFRCIICSKAFSQSVHLQQHMRTHTNVAPFQCGICQKRFKQSSHLNYHLKYHNPANMTDEQKERYRKLVQMMGHEIVELDVNTDLLLEQVKSEHIATSIVDSDNWNGEKMCEL</sequence>
<keyword evidence="10" id="KW-0539">Nucleus</keyword>
<reference evidence="13" key="1">
    <citation type="submission" date="2022-03" db="EMBL/GenBank/DDBJ databases">
        <authorList>
            <person name="Tunstrom K."/>
        </authorList>
    </citation>
    <scope>NUCLEOTIDE SEQUENCE</scope>
</reference>
<dbReference type="FunFam" id="3.30.160.60:FF:000303">
    <property type="entry name" value="Zinc finger protein 41"/>
    <property type="match status" value="1"/>
</dbReference>